<dbReference type="InterPro" id="IPR012885">
    <property type="entry name" value="F-box_Sdz-33"/>
</dbReference>
<sequence>MMIPFELINLSLTSSRTRKAVICFSKVKSRFWVALGFTRNPFIHIKEHRRIGKTWGYSLSSDPFIVSTDSIFHAKIHKFSESPIEDCMKWYESIKEVLGCQIDKVCVSNLLPSITDWLRMQQESIREVSIWGGRQEDFTYLFRNLRISEKFVLCMTSYENNFQLEIPEGPSHLFIYTSKFINYDQLLKLKARYITLDQSILTNQEINGFLKSWMSCESHLDLKSFKINISGPEAVNEIMDLPHEVGRYGYKIKRSDGKEANVIFDRFVSTCLFESSMNF</sequence>
<dbReference type="WBParaSite" id="Csp11.Scaffold629.g11949.t1">
    <property type="protein sequence ID" value="Csp11.Scaffold629.g11949.t1"/>
    <property type="gene ID" value="Csp11.Scaffold629.g11949"/>
</dbReference>
<proteinExistence type="predicted"/>
<dbReference type="Proteomes" id="UP000095282">
    <property type="component" value="Unplaced"/>
</dbReference>
<dbReference type="PANTHER" id="PTHR21503:SF53">
    <property type="entry name" value="F-BOX ASSOCIATED DOMAIN-CONTAINING PROTEIN-RELATED"/>
    <property type="match status" value="1"/>
</dbReference>
<protein>
    <submittedName>
        <fullName evidence="3">FBA_2 domain-containing protein</fullName>
    </submittedName>
</protein>
<accession>A0A1I7TUM3</accession>
<evidence type="ECO:0000259" key="1">
    <source>
        <dbReference type="Pfam" id="PF07735"/>
    </source>
</evidence>
<organism evidence="2 3">
    <name type="scientific">Caenorhabditis tropicalis</name>
    <dbReference type="NCBI Taxonomy" id="1561998"/>
    <lineage>
        <taxon>Eukaryota</taxon>
        <taxon>Metazoa</taxon>
        <taxon>Ecdysozoa</taxon>
        <taxon>Nematoda</taxon>
        <taxon>Chromadorea</taxon>
        <taxon>Rhabditida</taxon>
        <taxon>Rhabditina</taxon>
        <taxon>Rhabditomorpha</taxon>
        <taxon>Rhabditoidea</taxon>
        <taxon>Rhabditidae</taxon>
        <taxon>Peloderinae</taxon>
        <taxon>Caenorhabditis</taxon>
    </lineage>
</organism>
<dbReference type="AlphaFoldDB" id="A0A1I7TUM3"/>
<reference evidence="3" key="1">
    <citation type="submission" date="2016-11" db="UniProtKB">
        <authorList>
            <consortium name="WormBaseParasite"/>
        </authorList>
    </citation>
    <scope>IDENTIFICATION</scope>
</reference>
<keyword evidence="2" id="KW-1185">Reference proteome</keyword>
<name>A0A1I7TUM3_9PELO</name>
<evidence type="ECO:0000313" key="2">
    <source>
        <dbReference type="Proteomes" id="UP000095282"/>
    </source>
</evidence>
<dbReference type="PANTHER" id="PTHR21503">
    <property type="entry name" value="F-BOX-CONTAINING HYPOTHETICAL PROTEIN C.ELEGANS"/>
    <property type="match status" value="1"/>
</dbReference>
<dbReference type="Pfam" id="PF07735">
    <property type="entry name" value="FBA_2"/>
    <property type="match status" value="1"/>
</dbReference>
<feature type="domain" description="Sdz-33 F-box" evidence="1">
    <location>
        <begin position="172"/>
        <end position="227"/>
    </location>
</feature>
<evidence type="ECO:0000313" key="3">
    <source>
        <dbReference type="WBParaSite" id="Csp11.Scaffold629.g11949.t1"/>
    </source>
</evidence>